<feature type="domain" description="TACO1/YebC-like second and third" evidence="7">
    <location>
        <begin position="79"/>
        <end position="236"/>
    </location>
</feature>
<dbReference type="Pfam" id="PF20772">
    <property type="entry name" value="TACO1_YebC_N"/>
    <property type="match status" value="1"/>
</dbReference>
<dbReference type="Gene3D" id="3.30.70.980">
    <property type="match status" value="2"/>
</dbReference>
<dbReference type="PANTHER" id="PTHR12532">
    <property type="entry name" value="TRANSLATIONAL ACTIVATOR OF CYTOCHROME C OXIDASE 1"/>
    <property type="match status" value="1"/>
</dbReference>
<evidence type="ECO:0000313" key="10">
    <source>
        <dbReference type="Proteomes" id="UP000236654"/>
    </source>
</evidence>
<dbReference type="RefSeq" id="WP_101333126.1">
    <property type="nucleotide sequence ID" value="NZ_PJNI01000001.1"/>
</dbReference>
<dbReference type="GO" id="GO:0005829">
    <property type="term" value="C:cytosol"/>
    <property type="evidence" value="ECO:0007669"/>
    <property type="project" value="TreeGrafter"/>
</dbReference>
<comment type="similarity">
    <text evidence="1 6">Belongs to the TACO1 family.</text>
</comment>
<dbReference type="InterPro" id="IPR029072">
    <property type="entry name" value="YebC-like"/>
</dbReference>
<dbReference type="PANTHER" id="PTHR12532:SF6">
    <property type="entry name" value="TRANSCRIPTIONAL REGULATORY PROTEIN YEBC-RELATED"/>
    <property type="match status" value="1"/>
</dbReference>
<dbReference type="InterPro" id="IPR017856">
    <property type="entry name" value="Integrase-like_N"/>
</dbReference>
<keyword evidence="5 6" id="KW-0804">Transcription</keyword>
<comment type="caution">
    <text evidence="9">The sequence shown here is derived from an EMBL/GenBank/DDBJ whole genome shotgun (WGS) entry which is preliminary data.</text>
</comment>
<dbReference type="Pfam" id="PF01709">
    <property type="entry name" value="Transcrip_reg"/>
    <property type="match status" value="1"/>
</dbReference>
<evidence type="ECO:0000259" key="8">
    <source>
        <dbReference type="Pfam" id="PF20772"/>
    </source>
</evidence>
<dbReference type="InterPro" id="IPR002876">
    <property type="entry name" value="Transcrip_reg_TACO1-like"/>
</dbReference>
<evidence type="ECO:0000256" key="4">
    <source>
        <dbReference type="ARBA" id="ARBA00023125"/>
    </source>
</evidence>
<dbReference type="NCBIfam" id="TIGR01033">
    <property type="entry name" value="YebC/PmpR family DNA-binding transcriptional regulator"/>
    <property type="match status" value="1"/>
</dbReference>
<keyword evidence="3 6" id="KW-0805">Transcription regulation</keyword>
<dbReference type="NCBIfam" id="NF009044">
    <property type="entry name" value="PRK12378.1"/>
    <property type="match status" value="1"/>
</dbReference>
<keyword evidence="2 6" id="KW-0963">Cytoplasm</keyword>
<dbReference type="GO" id="GO:0003677">
    <property type="term" value="F:DNA binding"/>
    <property type="evidence" value="ECO:0007669"/>
    <property type="project" value="UniProtKB-UniRule"/>
</dbReference>
<dbReference type="Proteomes" id="UP000236654">
    <property type="component" value="Unassembled WGS sequence"/>
</dbReference>
<dbReference type="Gene3D" id="1.10.10.200">
    <property type="match status" value="1"/>
</dbReference>
<dbReference type="InterPro" id="IPR049083">
    <property type="entry name" value="TACO1_YebC_N"/>
</dbReference>
<dbReference type="InterPro" id="IPR048300">
    <property type="entry name" value="TACO1_YebC-like_2nd/3rd_dom"/>
</dbReference>
<feature type="domain" description="TACO1/YebC-like N-terminal" evidence="8">
    <location>
        <begin position="4"/>
        <end position="73"/>
    </location>
</feature>
<comment type="subcellular location">
    <subcellularLocation>
        <location evidence="6">Cytoplasm</location>
    </subcellularLocation>
</comment>
<dbReference type="EMBL" id="PJNI01000001">
    <property type="protein sequence ID" value="PKR81980.1"/>
    <property type="molecule type" value="Genomic_DNA"/>
</dbReference>
<evidence type="ECO:0000256" key="1">
    <source>
        <dbReference type="ARBA" id="ARBA00008724"/>
    </source>
</evidence>
<accession>A0A2I0R6J2</accession>
<sequence>MGRAFEARRASKEKRWDKMSKVFPKLLKVITMAAKEGGEDPAMNASLRTAIQNAKAQNVPKDNIEKAIKRASAKDVENYELINYEAKAPHGVLVFVECATDNTTRTVANVKAYFNKAGGQVVPNGSIEFMFNRKAVFELEETEGIDIEELEFELIDAGLEEIEQDESGRITIYGDYKSFGTLQTALEERDIKVEKSSLKRFPTAPIQLNDEQSEEIEKLLDKIEDDDDIQQVFTNID</sequence>
<protein>
    <recommendedName>
        <fullName evidence="6">Probable transcriptional regulatory protein CW751_01180</fullName>
    </recommendedName>
</protein>
<reference evidence="9 10" key="1">
    <citation type="submission" date="2017-12" db="EMBL/GenBank/DDBJ databases">
        <title>The draft genome sequence of Brumimicrobium saltpan LHR20.</title>
        <authorList>
            <person name="Do Z.-J."/>
            <person name="Luo H.-R."/>
        </authorList>
    </citation>
    <scope>NUCLEOTIDE SEQUENCE [LARGE SCALE GENOMIC DNA]</scope>
    <source>
        <strain evidence="9 10">LHR20</strain>
    </source>
</reference>
<gene>
    <name evidence="9" type="ORF">CW751_01180</name>
</gene>
<name>A0A2I0R6J2_9FLAO</name>
<evidence type="ECO:0000256" key="5">
    <source>
        <dbReference type="ARBA" id="ARBA00023163"/>
    </source>
</evidence>
<evidence type="ECO:0000256" key="6">
    <source>
        <dbReference type="HAMAP-Rule" id="MF_00693"/>
    </source>
</evidence>
<dbReference type="AlphaFoldDB" id="A0A2I0R6J2"/>
<keyword evidence="10" id="KW-1185">Reference proteome</keyword>
<dbReference type="OrthoDB" id="9781053at2"/>
<evidence type="ECO:0000256" key="3">
    <source>
        <dbReference type="ARBA" id="ARBA00023015"/>
    </source>
</evidence>
<proteinExistence type="inferred from homology"/>
<evidence type="ECO:0000259" key="7">
    <source>
        <dbReference type="Pfam" id="PF01709"/>
    </source>
</evidence>
<evidence type="ECO:0000313" key="9">
    <source>
        <dbReference type="EMBL" id="PKR81980.1"/>
    </source>
</evidence>
<evidence type="ECO:0000256" key="2">
    <source>
        <dbReference type="ARBA" id="ARBA00022490"/>
    </source>
</evidence>
<dbReference type="HAMAP" id="MF_00693">
    <property type="entry name" value="Transcrip_reg_TACO1"/>
    <property type="match status" value="1"/>
</dbReference>
<keyword evidence="4 6" id="KW-0238">DNA-binding</keyword>
<organism evidence="9 10">
    <name type="scientific">Brumimicrobium salinarum</name>
    <dbReference type="NCBI Taxonomy" id="2058658"/>
    <lineage>
        <taxon>Bacteria</taxon>
        <taxon>Pseudomonadati</taxon>
        <taxon>Bacteroidota</taxon>
        <taxon>Flavobacteriia</taxon>
        <taxon>Flavobacteriales</taxon>
        <taxon>Crocinitomicaceae</taxon>
        <taxon>Brumimicrobium</taxon>
    </lineage>
</organism>
<dbReference type="SUPFAM" id="SSF75625">
    <property type="entry name" value="YebC-like"/>
    <property type="match status" value="1"/>
</dbReference>
<dbReference type="GO" id="GO:0006355">
    <property type="term" value="P:regulation of DNA-templated transcription"/>
    <property type="evidence" value="ECO:0007669"/>
    <property type="project" value="UniProtKB-UniRule"/>
</dbReference>
<dbReference type="InterPro" id="IPR026564">
    <property type="entry name" value="Transcrip_reg_TACO1-like_dom3"/>
</dbReference>